<dbReference type="SUPFAM" id="SSF56281">
    <property type="entry name" value="Metallo-hydrolase/oxidoreductase"/>
    <property type="match status" value="1"/>
</dbReference>
<sequence length="643" mass="72056">MALSTVQVHALSGGRFTLPETQFVSPASSTARKTVPSLCFLIQHASPTTGKMTRIVFELGVRRDPSRYSEPIRRHITTRLPLTTDPDVVKSLKMGGLTPDDVDYVIYSHVHWDHVGEPTDFRRSSFVVGHGSLDLLQGNASSLRGGHSFFEPDLLDPHRTIQLPDPEASYTARDEAQVSGINFGGPWRQSDSLPSTLDIFGDGSLYIVDAPGHLPGHINLLARTRENESDTKWIYLAGDACHDRRIMRHESEVGQWQDAQGHTCCIHADLEKAKATMERIRDLERKGIETIFAHDVEWEIRNKNSHRFWGKLCLIHLSQLQRDPRNTPISTRAFPVQAFSMWGSLEPHAVNTPSSGHARSHGAAWQENNNHTPLYIQTVTCLSNLKAKFVTELGQDAFHSGWKSILELDPRFFSAGLSLARVPRQKTNLSPKEQAFVALAVDSAATHLYTPGIHTHIKTALREGASVNEVMEVIELTSTLGIHACNVGVPVLVEVLKEEGRFLEDIARPYDARQLQLKREFTEKRGYWHETWEELLRLDPEFFEAYLEFSGVPWASLDDGKEERKGYLTPKMKELIYCAFDASSTHLYIRGLKLHMRNALGYGATPQDILHVLEIASQLSLQTAYVAGSILQELPGEGDSEAE</sequence>
<dbReference type="PANTHER" id="PTHR42978">
    <property type="entry name" value="QUORUM-QUENCHING LACTONASE YTNP-RELATED-RELATED"/>
    <property type="match status" value="1"/>
</dbReference>
<dbReference type="Pfam" id="PF00753">
    <property type="entry name" value="Lactamase_B"/>
    <property type="match status" value="1"/>
</dbReference>
<comment type="cofactor">
    <cofactor evidence="1">
        <name>Zn(2+)</name>
        <dbReference type="ChEBI" id="CHEBI:29105"/>
    </cofactor>
</comment>
<dbReference type="OrthoDB" id="10250730at2759"/>
<keyword evidence="4" id="KW-0378">Hydrolase</keyword>
<gene>
    <name evidence="8" type="ORF">B0J15DRAFT_392449</name>
</gene>
<evidence type="ECO:0000313" key="9">
    <source>
        <dbReference type="Proteomes" id="UP000736672"/>
    </source>
</evidence>
<evidence type="ECO:0000259" key="7">
    <source>
        <dbReference type="Pfam" id="PF02627"/>
    </source>
</evidence>
<accession>A0A9P9HZJ9</accession>
<dbReference type="GO" id="GO:0016787">
    <property type="term" value="F:hydrolase activity"/>
    <property type="evidence" value="ECO:0007669"/>
    <property type="project" value="UniProtKB-KW"/>
</dbReference>
<dbReference type="Gene3D" id="1.20.1290.10">
    <property type="entry name" value="AhpD-like"/>
    <property type="match status" value="1"/>
</dbReference>
<dbReference type="Pfam" id="PF02627">
    <property type="entry name" value="CMD"/>
    <property type="match status" value="1"/>
</dbReference>
<dbReference type="InterPro" id="IPR051013">
    <property type="entry name" value="MBL_superfamily_lactonases"/>
</dbReference>
<protein>
    <submittedName>
        <fullName evidence="8">AhpD-like protein</fullName>
    </submittedName>
</protein>
<dbReference type="InterPro" id="IPR036866">
    <property type="entry name" value="RibonucZ/Hydroxyglut_hydro"/>
</dbReference>
<name>A0A9P9HZJ9_FUSSL</name>
<dbReference type="InterPro" id="IPR003779">
    <property type="entry name" value="CMD-like"/>
</dbReference>
<dbReference type="AlphaFoldDB" id="A0A9P9HZJ9"/>
<evidence type="ECO:0000256" key="4">
    <source>
        <dbReference type="ARBA" id="ARBA00022801"/>
    </source>
</evidence>
<evidence type="ECO:0000313" key="8">
    <source>
        <dbReference type="EMBL" id="KAH7265762.1"/>
    </source>
</evidence>
<evidence type="ECO:0000259" key="6">
    <source>
        <dbReference type="Pfam" id="PF00753"/>
    </source>
</evidence>
<comment type="caution">
    <text evidence="8">The sequence shown here is derived from an EMBL/GenBank/DDBJ whole genome shotgun (WGS) entry which is preliminary data.</text>
</comment>
<dbReference type="GO" id="GO:0051920">
    <property type="term" value="F:peroxiredoxin activity"/>
    <property type="evidence" value="ECO:0007669"/>
    <property type="project" value="InterPro"/>
</dbReference>
<comment type="similarity">
    <text evidence="2">Belongs to the metallo-beta-lactamase superfamily.</text>
</comment>
<dbReference type="InterPro" id="IPR001279">
    <property type="entry name" value="Metallo-B-lactamas"/>
</dbReference>
<feature type="domain" description="Metallo-beta-lactamase" evidence="6">
    <location>
        <begin position="96"/>
        <end position="128"/>
    </location>
</feature>
<evidence type="ECO:0000256" key="1">
    <source>
        <dbReference type="ARBA" id="ARBA00001947"/>
    </source>
</evidence>
<proteinExistence type="inferred from homology"/>
<dbReference type="SUPFAM" id="SSF69118">
    <property type="entry name" value="AhpD-like"/>
    <property type="match status" value="1"/>
</dbReference>
<dbReference type="EMBL" id="JAGTJS010000006">
    <property type="protein sequence ID" value="KAH7265762.1"/>
    <property type="molecule type" value="Genomic_DNA"/>
</dbReference>
<keyword evidence="3" id="KW-0479">Metal-binding</keyword>
<keyword evidence="9" id="KW-1185">Reference proteome</keyword>
<dbReference type="GO" id="GO:0046872">
    <property type="term" value="F:metal ion binding"/>
    <property type="evidence" value="ECO:0007669"/>
    <property type="project" value="UniProtKB-KW"/>
</dbReference>
<dbReference type="Proteomes" id="UP000736672">
    <property type="component" value="Unassembled WGS sequence"/>
</dbReference>
<reference evidence="8" key="1">
    <citation type="journal article" date="2021" name="Nat. Commun.">
        <title>Genetic determinants of endophytism in the Arabidopsis root mycobiome.</title>
        <authorList>
            <person name="Mesny F."/>
            <person name="Miyauchi S."/>
            <person name="Thiergart T."/>
            <person name="Pickel B."/>
            <person name="Atanasova L."/>
            <person name="Karlsson M."/>
            <person name="Huettel B."/>
            <person name="Barry K.W."/>
            <person name="Haridas S."/>
            <person name="Chen C."/>
            <person name="Bauer D."/>
            <person name="Andreopoulos W."/>
            <person name="Pangilinan J."/>
            <person name="LaButti K."/>
            <person name="Riley R."/>
            <person name="Lipzen A."/>
            <person name="Clum A."/>
            <person name="Drula E."/>
            <person name="Henrissat B."/>
            <person name="Kohler A."/>
            <person name="Grigoriev I.V."/>
            <person name="Martin F.M."/>
            <person name="Hacquard S."/>
        </authorList>
    </citation>
    <scope>NUCLEOTIDE SEQUENCE</scope>
    <source>
        <strain evidence="8">FSSC 5 MPI-SDFR-AT-0091</strain>
    </source>
</reference>
<dbReference type="CDD" id="cd07730">
    <property type="entry name" value="metallo-hydrolase-like_MBL-fold"/>
    <property type="match status" value="1"/>
</dbReference>
<keyword evidence="5" id="KW-0862">Zinc</keyword>
<evidence type="ECO:0000256" key="2">
    <source>
        <dbReference type="ARBA" id="ARBA00007749"/>
    </source>
</evidence>
<organism evidence="8 9">
    <name type="scientific">Fusarium solani</name>
    <name type="common">Filamentous fungus</name>
    <dbReference type="NCBI Taxonomy" id="169388"/>
    <lineage>
        <taxon>Eukaryota</taxon>
        <taxon>Fungi</taxon>
        <taxon>Dikarya</taxon>
        <taxon>Ascomycota</taxon>
        <taxon>Pezizomycotina</taxon>
        <taxon>Sordariomycetes</taxon>
        <taxon>Hypocreomycetidae</taxon>
        <taxon>Hypocreales</taxon>
        <taxon>Nectriaceae</taxon>
        <taxon>Fusarium</taxon>
        <taxon>Fusarium solani species complex</taxon>
    </lineage>
</organism>
<feature type="domain" description="Carboxymuconolactone decarboxylase-like" evidence="7">
    <location>
        <begin position="563"/>
        <end position="617"/>
    </location>
</feature>
<dbReference type="InterPro" id="IPR029032">
    <property type="entry name" value="AhpD-like"/>
</dbReference>
<evidence type="ECO:0000256" key="3">
    <source>
        <dbReference type="ARBA" id="ARBA00022723"/>
    </source>
</evidence>
<dbReference type="PANTHER" id="PTHR42978:SF2">
    <property type="entry name" value="102 KBASES UNSTABLE REGION: FROM 1 TO 119443"/>
    <property type="match status" value="1"/>
</dbReference>
<dbReference type="Gene3D" id="3.60.15.10">
    <property type="entry name" value="Ribonuclease Z/Hydroxyacylglutathione hydrolase-like"/>
    <property type="match status" value="1"/>
</dbReference>
<evidence type="ECO:0000256" key="5">
    <source>
        <dbReference type="ARBA" id="ARBA00022833"/>
    </source>
</evidence>